<accession>A0A5M9JWX4</accession>
<dbReference type="EC" id="2.7.11.1" evidence="1"/>
<dbReference type="Proteomes" id="UP000322873">
    <property type="component" value="Unassembled WGS sequence"/>
</dbReference>
<dbReference type="FunFam" id="1.10.510.10:FF:000693">
    <property type="entry name" value="Serine/threonine protein kinase, putative"/>
    <property type="match status" value="1"/>
</dbReference>
<comment type="caution">
    <text evidence="11">The sequence shown here is derived from an EMBL/GenBank/DDBJ whole genome shotgun (WGS) entry which is preliminary data.</text>
</comment>
<dbReference type="AlphaFoldDB" id="A0A5M9JWX4"/>
<evidence type="ECO:0000256" key="1">
    <source>
        <dbReference type="ARBA" id="ARBA00012513"/>
    </source>
</evidence>
<dbReference type="InterPro" id="IPR008271">
    <property type="entry name" value="Ser/Thr_kinase_AS"/>
</dbReference>
<reference evidence="11 12" key="1">
    <citation type="submission" date="2019-06" db="EMBL/GenBank/DDBJ databases">
        <title>Genome Sequence of the Brown Rot Fungal Pathogen Monilinia fructicola.</title>
        <authorList>
            <person name="De Miccolis Angelini R.M."/>
            <person name="Landi L."/>
            <person name="Abate D."/>
            <person name="Pollastro S."/>
            <person name="Romanazzi G."/>
            <person name="Faretra F."/>
        </authorList>
    </citation>
    <scope>NUCLEOTIDE SEQUENCE [LARGE SCALE GENOMIC DNA]</scope>
    <source>
        <strain evidence="11 12">Mfrc123</strain>
    </source>
</reference>
<feature type="compositionally biased region" description="Basic and acidic residues" evidence="9">
    <location>
        <begin position="813"/>
        <end position="824"/>
    </location>
</feature>
<evidence type="ECO:0000256" key="3">
    <source>
        <dbReference type="ARBA" id="ARBA00022679"/>
    </source>
</evidence>
<feature type="compositionally biased region" description="Basic and acidic residues" evidence="9">
    <location>
        <begin position="668"/>
        <end position="684"/>
    </location>
</feature>
<dbReference type="PANTHER" id="PTHR43895">
    <property type="entry name" value="CALCIUM/CALMODULIN-DEPENDENT PROTEIN KINASE KINASE-RELATED"/>
    <property type="match status" value="1"/>
</dbReference>
<protein>
    <recommendedName>
        <fullName evidence="1">non-specific serine/threonine protein kinase</fullName>
        <ecNumber evidence="1">2.7.11.1</ecNumber>
    </recommendedName>
</protein>
<evidence type="ECO:0000313" key="11">
    <source>
        <dbReference type="EMBL" id="KAA8573140.1"/>
    </source>
</evidence>
<dbReference type="EMBL" id="VICG01000004">
    <property type="protein sequence ID" value="KAA8573140.1"/>
    <property type="molecule type" value="Genomic_DNA"/>
</dbReference>
<dbReference type="PROSITE" id="PS50011">
    <property type="entry name" value="PROTEIN_KINASE_DOM"/>
    <property type="match status" value="1"/>
</dbReference>
<dbReference type="PANTHER" id="PTHR43895:SF32">
    <property type="entry name" value="SERINE_THREONINE-PROTEIN KINASE CHK1"/>
    <property type="match status" value="1"/>
</dbReference>
<keyword evidence="4" id="KW-0547">Nucleotide-binding</keyword>
<organism evidence="11 12">
    <name type="scientific">Monilinia fructicola</name>
    <name type="common">Brown rot fungus</name>
    <name type="synonym">Ciboria fructicola</name>
    <dbReference type="NCBI Taxonomy" id="38448"/>
    <lineage>
        <taxon>Eukaryota</taxon>
        <taxon>Fungi</taxon>
        <taxon>Dikarya</taxon>
        <taxon>Ascomycota</taxon>
        <taxon>Pezizomycotina</taxon>
        <taxon>Leotiomycetes</taxon>
        <taxon>Helotiales</taxon>
        <taxon>Sclerotiniaceae</taxon>
        <taxon>Monilinia</taxon>
    </lineage>
</organism>
<keyword evidence="3" id="KW-0808">Transferase</keyword>
<keyword evidence="12" id="KW-1185">Reference proteome</keyword>
<evidence type="ECO:0000256" key="4">
    <source>
        <dbReference type="ARBA" id="ARBA00022741"/>
    </source>
</evidence>
<feature type="region of interest" description="Disordered" evidence="9">
    <location>
        <begin position="800"/>
        <end position="825"/>
    </location>
</feature>
<proteinExistence type="predicted"/>
<name>A0A5M9JWX4_MONFR</name>
<evidence type="ECO:0000256" key="6">
    <source>
        <dbReference type="ARBA" id="ARBA00022840"/>
    </source>
</evidence>
<dbReference type="InterPro" id="IPR011009">
    <property type="entry name" value="Kinase-like_dom_sf"/>
</dbReference>
<keyword evidence="2" id="KW-0723">Serine/threonine-protein kinase</keyword>
<comment type="catalytic activity">
    <reaction evidence="7">
        <text>L-threonyl-[protein] + ATP = O-phospho-L-threonyl-[protein] + ADP + H(+)</text>
        <dbReference type="Rhea" id="RHEA:46608"/>
        <dbReference type="Rhea" id="RHEA-COMP:11060"/>
        <dbReference type="Rhea" id="RHEA-COMP:11605"/>
        <dbReference type="ChEBI" id="CHEBI:15378"/>
        <dbReference type="ChEBI" id="CHEBI:30013"/>
        <dbReference type="ChEBI" id="CHEBI:30616"/>
        <dbReference type="ChEBI" id="CHEBI:61977"/>
        <dbReference type="ChEBI" id="CHEBI:456216"/>
        <dbReference type="EC" id="2.7.11.1"/>
    </reaction>
</comment>
<feature type="domain" description="Protein kinase" evidence="10">
    <location>
        <begin position="229"/>
        <end position="479"/>
    </location>
</feature>
<feature type="compositionally biased region" description="Polar residues" evidence="9">
    <location>
        <begin position="500"/>
        <end position="516"/>
    </location>
</feature>
<evidence type="ECO:0000256" key="7">
    <source>
        <dbReference type="ARBA" id="ARBA00047899"/>
    </source>
</evidence>
<evidence type="ECO:0000313" key="12">
    <source>
        <dbReference type="Proteomes" id="UP000322873"/>
    </source>
</evidence>
<dbReference type="Gene3D" id="1.10.510.10">
    <property type="entry name" value="Transferase(Phosphotransferase) domain 1"/>
    <property type="match status" value="1"/>
</dbReference>
<feature type="region of interest" description="Disordered" evidence="9">
    <location>
        <begin position="647"/>
        <end position="693"/>
    </location>
</feature>
<dbReference type="PROSITE" id="PS00108">
    <property type="entry name" value="PROTEIN_KINASE_ST"/>
    <property type="match status" value="1"/>
</dbReference>
<feature type="region of interest" description="Disordered" evidence="9">
    <location>
        <begin position="494"/>
        <end position="516"/>
    </location>
</feature>
<dbReference type="SMART" id="SM00220">
    <property type="entry name" value="S_TKc"/>
    <property type="match status" value="1"/>
</dbReference>
<keyword evidence="5" id="KW-0418">Kinase</keyword>
<keyword evidence="6" id="KW-0067">ATP-binding</keyword>
<evidence type="ECO:0000259" key="10">
    <source>
        <dbReference type="PROSITE" id="PS50011"/>
    </source>
</evidence>
<gene>
    <name evidence="11" type="ORF">EYC84_003655</name>
</gene>
<evidence type="ECO:0000256" key="5">
    <source>
        <dbReference type="ARBA" id="ARBA00022777"/>
    </source>
</evidence>
<comment type="catalytic activity">
    <reaction evidence="8">
        <text>L-seryl-[protein] + ATP = O-phospho-L-seryl-[protein] + ADP + H(+)</text>
        <dbReference type="Rhea" id="RHEA:17989"/>
        <dbReference type="Rhea" id="RHEA-COMP:9863"/>
        <dbReference type="Rhea" id="RHEA-COMP:11604"/>
        <dbReference type="ChEBI" id="CHEBI:15378"/>
        <dbReference type="ChEBI" id="CHEBI:29999"/>
        <dbReference type="ChEBI" id="CHEBI:30616"/>
        <dbReference type="ChEBI" id="CHEBI:83421"/>
        <dbReference type="ChEBI" id="CHEBI:456216"/>
        <dbReference type="EC" id="2.7.11.1"/>
    </reaction>
</comment>
<dbReference type="GO" id="GO:0004674">
    <property type="term" value="F:protein serine/threonine kinase activity"/>
    <property type="evidence" value="ECO:0007669"/>
    <property type="project" value="UniProtKB-KW"/>
</dbReference>
<dbReference type="VEuPathDB" id="FungiDB:MFRU_027g00140"/>
<dbReference type="InterPro" id="IPR000719">
    <property type="entry name" value="Prot_kinase_dom"/>
</dbReference>
<evidence type="ECO:0000256" key="8">
    <source>
        <dbReference type="ARBA" id="ARBA00048679"/>
    </source>
</evidence>
<evidence type="ECO:0000256" key="2">
    <source>
        <dbReference type="ARBA" id="ARBA00022527"/>
    </source>
</evidence>
<sequence length="839" mass="95699">MITPALPYLAALSIRPPKSTSHIFTPFYYYHYTYYYYSRNLLNLKALVLSTSDSYVNITIFYSFHFFTGPQVPSLSYLTNKFNKFLLSKRIRNTLYEPLNNLLLRSGVIQQLFFFFFLFRRLEYIYIALRLSLCYHHLCLEKTKAFTNSTLYLSILYLRAQKHFGCNSIQSCTFVFKFYLFNLHTSLPFDLHTFFFFFPHQTSLLQPCITTMECLREKFYDGVVLDGRFETISPLNHGSFGMVFMAKDLITNETVAIKCLTKKSATMTDADSSFAIDEHSEELSCHARLGAHPNIVNLIHSFETEAHVYSNWHWAPLETEHVRQFMLQLIDAVAYIHSKGMYHRDIKPENIFLTQSGEMKLGDFGLATSEKWSYETTVGSDRYMSPEQYDSAGAGYSPEQADVWAIGICLLNILFSRNPFTKPTESDPLFLDFSRDKQSLFDVFPTMSQDTYEVIAQCMSLDPRKRSLAAAREAIERVLSFTTFDEFADDFSSADRRGIPSSNREPLRTPSIQSPQLDGNASFPWAKALHASPPQQFRQLSAIPDEDYDSEDLFPGSEASNKDWFSFGEQTPSMESILDSSLGTSMQSLAIRRPMKSGPPKASLTPISGSLPIVMAKPIPLPSMASVFGKKNDMVSKSWGDLWDEEMEEEEELGTQLKARQMANSRTWSHESKNDEDKTRRSPLEPHTSSFVNIPRVAAGRTAAHDVDEDLIADGFFFHDTPTQQHSTRYSPPSKRTAFDKWSALGDRRRAYAGASDSERSIEAWKTQSIPRRNVGLGFTGLGAGSWDAKSNIVIKDKGRECPWGRAKGRDHHHQEKRKDKQSDLGDLEWVGGWHDLHL</sequence>
<dbReference type="GO" id="GO:0005524">
    <property type="term" value="F:ATP binding"/>
    <property type="evidence" value="ECO:0007669"/>
    <property type="project" value="UniProtKB-KW"/>
</dbReference>
<dbReference type="GO" id="GO:0007165">
    <property type="term" value="P:signal transduction"/>
    <property type="evidence" value="ECO:0007669"/>
    <property type="project" value="TreeGrafter"/>
</dbReference>
<evidence type="ECO:0000256" key="9">
    <source>
        <dbReference type="SAM" id="MobiDB-lite"/>
    </source>
</evidence>
<dbReference type="SUPFAM" id="SSF56112">
    <property type="entry name" value="Protein kinase-like (PK-like)"/>
    <property type="match status" value="1"/>
</dbReference>
<dbReference type="Pfam" id="PF00069">
    <property type="entry name" value="Pkinase"/>
    <property type="match status" value="1"/>
</dbReference>